<organism evidence="2 3">
    <name type="scientific">Trichogramma kaykai</name>
    <dbReference type="NCBI Taxonomy" id="54128"/>
    <lineage>
        <taxon>Eukaryota</taxon>
        <taxon>Metazoa</taxon>
        <taxon>Ecdysozoa</taxon>
        <taxon>Arthropoda</taxon>
        <taxon>Hexapoda</taxon>
        <taxon>Insecta</taxon>
        <taxon>Pterygota</taxon>
        <taxon>Neoptera</taxon>
        <taxon>Endopterygota</taxon>
        <taxon>Hymenoptera</taxon>
        <taxon>Apocrita</taxon>
        <taxon>Proctotrupomorpha</taxon>
        <taxon>Chalcidoidea</taxon>
        <taxon>Trichogrammatidae</taxon>
        <taxon>Trichogramma</taxon>
    </lineage>
</organism>
<protein>
    <submittedName>
        <fullName evidence="2">Uncharacterized protein</fullName>
    </submittedName>
</protein>
<dbReference type="Proteomes" id="UP001627154">
    <property type="component" value="Unassembled WGS sequence"/>
</dbReference>
<evidence type="ECO:0000256" key="1">
    <source>
        <dbReference type="SAM" id="MobiDB-lite"/>
    </source>
</evidence>
<dbReference type="EMBL" id="JBJJXI010000069">
    <property type="protein sequence ID" value="KAL3396704.1"/>
    <property type="molecule type" value="Genomic_DNA"/>
</dbReference>
<comment type="caution">
    <text evidence="2">The sequence shown here is derived from an EMBL/GenBank/DDBJ whole genome shotgun (WGS) entry which is preliminary data.</text>
</comment>
<proteinExistence type="predicted"/>
<feature type="compositionally biased region" description="Polar residues" evidence="1">
    <location>
        <begin position="1"/>
        <end position="10"/>
    </location>
</feature>
<evidence type="ECO:0000313" key="3">
    <source>
        <dbReference type="Proteomes" id="UP001627154"/>
    </source>
</evidence>
<keyword evidence="3" id="KW-1185">Reference proteome</keyword>
<sequence length="72" mass="8374">MSKNNATSKPKPNDSKQPKEKKKQLPKCWHCEGYHYNRDCPTKQDKSPQWRGKFRLLLDVPQHRGSRAGLVA</sequence>
<evidence type="ECO:0000313" key="2">
    <source>
        <dbReference type="EMBL" id="KAL3396704.1"/>
    </source>
</evidence>
<feature type="region of interest" description="Disordered" evidence="1">
    <location>
        <begin position="1"/>
        <end position="25"/>
    </location>
</feature>
<reference evidence="2 3" key="1">
    <citation type="journal article" date="2024" name="bioRxiv">
        <title>A reference genome for Trichogramma kaykai: A tiny desert-dwelling parasitoid wasp with competing sex-ratio distorters.</title>
        <authorList>
            <person name="Culotta J."/>
            <person name="Lindsey A.R."/>
        </authorList>
    </citation>
    <scope>NUCLEOTIDE SEQUENCE [LARGE SCALE GENOMIC DNA]</scope>
    <source>
        <strain evidence="2 3">KSX58</strain>
    </source>
</reference>
<accession>A0ABD2WVU5</accession>
<name>A0ABD2WVU5_9HYME</name>
<dbReference type="AlphaFoldDB" id="A0ABD2WVU5"/>
<gene>
    <name evidence="2" type="ORF">TKK_009306</name>
</gene>